<feature type="region of interest" description="Disordered" evidence="1">
    <location>
        <begin position="237"/>
        <end position="337"/>
    </location>
</feature>
<reference evidence="2 3" key="1">
    <citation type="submission" date="2013-11" db="EMBL/GenBank/DDBJ databases">
        <title>The Damaraland mole rat (Fukomys damarensis) genome and evolution of African mole rats.</title>
        <authorList>
            <person name="Gladyshev V.N."/>
            <person name="Fang X."/>
        </authorList>
    </citation>
    <scope>NUCLEOTIDE SEQUENCE [LARGE SCALE GENOMIC DNA]</scope>
    <source>
        <tissue evidence="2">Liver</tissue>
    </source>
</reference>
<feature type="region of interest" description="Disordered" evidence="1">
    <location>
        <begin position="1"/>
        <end position="26"/>
    </location>
</feature>
<keyword evidence="3" id="KW-1185">Reference proteome</keyword>
<name>A0A091CVE6_FUKDA</name>
<accession>A0A091CVE6</accession>
<evidence type="ECO:0000313" key="3">
    <source>
        <dbReference type="Proteomes" id="UP000028990"/>
    </source>
</evidence>
<feature type="compositionally biased region" description="Basic residues" evidence="1">
    <location>
        <begin position="1"/>
        <end position="12"/>
    </location>
</feature>
<feature type="compositionally biased region" description="Low complexity" evidence="1">
    <location>
        <begin position="297"/>
        <end position="307"/>
    </location>
</feature>
<feature type="region of interest" description="Disordered" evidence="1">
    <location>
        <begin position="115"/>
        <end position="140"/>
    </location>
</feature>
<gene>
    <name evidence="2" type="ORF">H920_14798</name>
</gene>
<feature type="compositionally biased region" description="Low complexity" evidence="1">
    <location>
        <begin position="116"/>
        <end position="125"/>
    </location>
</feature>
<evidence type="ECO:0000313" key="2">
    <source>
        <dbReference type="EMBL" id="KFO23594.1"/>
    </source>
</evidence>
<dbReference type="Proteomes" id="UP000028990">
    <property type="component" value="Unassembled WGS sequence"/>
</dbReference>
<proteinExistence type="predicted"/>
<organism evidence="2 3">
    <name type="scientific">Fukomys damarensis</name>
    <name type="common">Damaraland mole rat</name>
    <name type="synonym">Cryptomys damarensis</name>
    <dbReference type="NCBI Taxonomy" id="885580"/>
    <lineage>
        <taxon>Eukaryota</taxon>
        <taxon>Metazoa</taxon>
        <taxon>Chordata</taxon>
        <taxon>Craniata</taxon>
        <taxon>Vertebrata</taxon>
        <taxon>Euteleostomi</taxon>
        <taxon>Mammalia</taxon>
        <taxon>Eutheria</taxon>
        <taxon>Euarchontoglires</taxon>
        <taxon>Glires</taxon>
        <taxon>Rodentia</taxon>
        <taxon>Hystricomorpha</taxon>
        <taxon>Bathyergidae</taxon>
        <taxon>Fukomys</taxon>
    </lineage>
</organism>
<dbReference type="AlphaFoldDB" id="A0A091CVE6"/>
<evidence type="ECO:0000256" key="1">
    <source>
        <dbReference type="SAM" id="MobiDB-lite"/>
    </source>
</evidence>
<sequence length="337" mass="34960">MATPQVRKKQAGRCHPGAGPPSRPARLCAPRPPLLMPGRLEQRLAKASWAGVCGAETTISSGFFLPCCCDRSLPGPGKRRLQTRAGLWTPAVTSCTRWLVTTGVCSEEREPLGVLTGDTAGQAGARDGGGAPRETSGPRRGPCGLARLACVPWWDGRCPGGNGPQKRPWYPAGPGRLGWDIHGQLAPPTRALNLGSLSLCGVLGPSPQLKLQAGQVLIQLVLPRALRGRLCPHWPLPTPPVTGSQEWPLGVPNSSGHMGAGGRLASKGAVGRKCRAGPGSTPASLFSASSRTEKKSSSSSSLSPENSIHGPGYWEGAAAEAGESRLHGVPGPLANPE</sequence>
<protein>
    <submittedName>
        <fullName evidence="2">Uncharacterized protein</fullName>
    </submittedName>
</protein>
<dbReference type="EMBL" id="KN123755">
    <property type="protein sequence ID" value="KFO23594.1"/>
    <property type="molecule type" value="Genomic_DNA"/>
</dbReference>